<dbReference type="OrthoDB" id="10256774at2759"/>
<keyword evidence="4" id="KW-1185">Reference proteome</keyword>
<evidence type="ECO:0000259" key="2">
    <source>
        <dbReference type="PROSITE" id="PS51059"/>
    </source>
</evidence>
<evidence type="ECO:0000313" key="4">
    <source>
        <dbReference type="Proteomes" id="UP000678393"/>
    </source>
</evidence>
<evidence type="ECO:0000313" key="3">
    <source>
        <dbReference type="EMBL" id="CAG5130807.1"/>
    </source>
</evidence>
<proteinExistence type="predicted"/>
<dbReference type="EC" id="2.4.2.-" evidence="1"/>
<feature type="non-terminal residue" evidence="3">
    <location>
        <position position="1"/>
    </location>
</feature>
<dbReference type="GO" id="GO:0003950">
    <property type="term" value="F:NAD+ poly-ADP-ribosyltransferase activity"/>
    <property type="evidence" value="ECO:0007669"/>
    <property type="project" value="UniProtKB-UniRule"/>
</dbReference>
<accession>A0A8S3ZMM9</accession>
<name>A0A8S3ZMM9_9EUPU</name>
<dbReference type="Gene3D" id="3.40.50.10190">
    <property type="entry name" value="BRCT domain"/>
    <property type="match status" value="1"/>
</dbReference>
<keyword evidence="1" id="KW-0520">NAD</keyword>
<feature type="domain" description="PARP catalytic" evidence="2">
    <location>
        <begin position="9"/>
        <end position="230"/>
    </location>
</feature>
<dbReference type="PANTHER" id="PTHR45740">
    <property type="entry name" value="POLY [ADP-RIBOSE] POLYMERASE"/>
    <property type="match status" value="1"/>
</dbReference>
<evidence type="ECO:0000256" key="1">
    <source>
        <dbReference type="RuleBase" id="RU362114"/>
    </source>
</evidence>
<dbReference type="GO" id="GO:1990404">
    <property type="term" value="F:NAD+-protein mono-ADP-ribosyltransferase activity"/>
    <property type="evidence" value="ECO:0007669"/>
    <property type="project" value="TreeGrafter"/>
</dbReference>
<keyword evidence="1" id="KW-0328">Glycosyltransferase</keyword>
<sequence length="300" mass="33420">MHSGLLMVEGEEEALKKSQTTYFRLLPERAYKEGSASQIHFRLAESQFYRLMTGDCAKKTRVTKVEYVVSPHVVKRFREYQKKLKKERGEELSYPVLGFHGTNEKNIKSICEQGFKTPGDSGFQQKTDAGFFGAGVYFSEYPSYSMSYIQGGSKLMLCQVLPGKVYECQSMIVGAALMKGYDSHMSPCKKELIIFNSAAILPCYIIYFQNAKSDFKYAPSTSKTAKHASGDVTSTSVSKIFKGMNFALTGKLSDTQAHLFDLIQQHGGSKGTKACFDILVVPDDNSEHTSAKVQQAMKKA</sequence>
<dbReference type="InterPro" id="IPR012317">
    <property type="entry name" value="Poly(ADP-ribose)pol_cat_dom"/>
</dbReference>
<dbReference type="GO" id="GO:0005634">
    <property type="term" value="C:nucleus"/>
    <property type="evidence" value="ECO:0007669"/>
    <property type="project" value="TreeGrafter"/>
</dbReference>
<dbReference type="EMBL" id="CAJHNH020004271">
    <property type="protein sequence ID" value="CAG5130807.1"/>
    <property type="molecule type" value="Genomic_DNA"/>
</dbReference>
<dbReference type="Pfam" id="PF00644">
    <property type="entry name" value="PARP"/>
    <property type="match status" value="1"/>
</dbReference>
<keyword evidence="1" id="KW-0808">Transferase</keyword>
<comment type="caution">
    <text evidence="3">The sequence shown here is derived from an EMBL/GenBank/DDBJ whole genome shotgun (WGS) entry which is preliminary data.</text>
</comment>
<dbReference type="PANTHER" id="PTHR45740:SF2">
    <property type="entry name" value="POLY [ADP-RIBOSE] POLYMERASE"/>
    <property type="match status" value="1"/>
</dbReference>
<dbReference type="InterPro" id="IPR036420">
    <property type="entry name" value="BRCT_dom_sf"/>
</dbReference>
<reference evidence="3" key="1">
    <citation type="submission" date="2021-04" db="EMBL/GenBank/DDBJ databases">
        <authorList>
            <consortium name="Molecular Ecology Group"/>
        </authorList>
    </citation>
    <scope>NUCLEOTIDE SEQUENCE</scope>
</reference>
<dbReference type="Gene3D" id="3.90.228.10">
    <property type="match status" value="1"/>
</dbReference>
<gene>
    <name evidence="3" type="ORF">CUNI_LOCUS16365</name>
</gene>
<protein>
    <recommendedName>
        <fullName evidence="1">Poly [ADP-ribose] polymerase</fullName>
        <shortName evidence="1">PARP</shortName>
        <ecNumber evidence="1">2.4.2.-</ecNumber>
    </recommendedName>
</protein>
<organism evidence="3 4">
    <name type="scientific">Candidula unifasciata</name>
    <dbReference type="NCBI Taxonomy" id="100452"/>
    <lineage>
        <taxon>Eukaryota</taxon>
        <taxon>Metazoa</taxon>
        <taxon>Spiralia</taxon>
        <taxon>Lophotrochozoa</taxon>
        <taxon>Mollusca</taxon>
        <taxon>Gastropoda</taxon>
        <taxon>Heterobranchia</taxon>
        <taxon>Euthyneura</taxon>
        <taxon>Panpulmonata</taxon>
        <taxon>Eupulmonata</taxon>
        <taxon>Stylommatophora</taxon>
        <taxon>Helicina</taxon>
        <taxon>Helicoidea</taxon>
        <taxon>Geomitridae</taxon>
        <taxon>Candidula</taxon>
    </lineage>
</organism>
<dbReference type="PROSITE" id="PS51059">
    <property type="entry name" value="PARP_CATALYTIC"/>
    <property type="match status" value="1"/>
</dbReference>
<dbReference type="SUPFAM" id="SSF56399">
    <property type="entry name" value="ADP-ribosylation"/>
    <property type="match status" value="1"/>
</dbReference>
<dbReference type="Proteomes" id="UP000678393">
    <property type="component" value="Unassembled WGS sequence"/>
</dbReference>
<dbReference type="AlphaFoldDB" id="A0A8S3ZMM9"/>
<dbReference type="InterPro" id="IPR051712">
    <property type="entry name" value="ARTD-AVP"/>
</dbReference>